<dbReference type="Proteomes" id="UP000578686">
    <property type="component" value="Unassembled WGS sequence"/>
</dbReference>
<dbReference type="SUPFAM" id="SSF160631">
    <property type="entry name" value="SMI1/KNR4-like"/>
    <property type="match status" value="1"/>
</dbReference>
<dbReference type="InterPro" id="IPR037883">
    <property type="entry name" value="Knr4/Smi1-like_sf"/>
</dbReference>
<organism evidence="2 3">
    <name type="scientific">Streptomyces lonarensis</name>
    <dbReference type="NCBI Taxonomy" id="700599"/>
    <lineage>
        <taxon>Bacteria</taxon>
        <taxon>Bacillati</taxon>
        <taxon>Actinomycetota</taxon>
        <taxon>Actinomycetes</taxon>
        <taxon>Kitasatosporales</taxon>
        <taxon>Streptomycetaceae</taxon>
        <taxon>Streptomyces</taxon>
    </lineage>
</organism>
<accession>A0A7X6HXS3</accession>
<dbReference type="AlphaFoldDB" id="A0A7X6HXS3"/>
<dbReference type="InterPro" id="IPR018958">
    <property type="entry name" value="Knr4/Smi1-like_dom"/>
</dbReference>
<dbReference type="EMBL" id="JAAVJD010000017">
    <property type="protein sequence ID" value="NJQ04858.1"/>
    <property type="molecule type" value="Genomic_DNA"/>
</dbReference>
<comment type="caution">
    <text evidence="2">The sequence shown here is derived from an EMBL/GenBank/DDBJ whole genome shotgun (WGS) entry which is preliminary data.</text>
</comment>
<feature type="domain" description="Knr4/Smi1-like" evidence="1">
    <location>
        <begin position="25"/>
        <end position="163"/>
    </location>
</feature>
<dbReference type="RefSeq" id="WP_167968158.1">
    <property type="nucleotide sequence ID" value="NZ_BHZG01000046.1"/>
</dbReference>
<gene>
    <name evidence="2" type="ORF">HCN56_04495</name>
</gene>
<keyword evidence="3" id="KW-1185">Reference proteome</keyword>
<protein>
    <submittedName>
        <fullName evidence="2">SMI1/KNR4 family protein</fullName>
    </submittedName>
</protein>
<proteinExistence type="predicted"/>
<name>A0A7X6HXS3_9ACTN</name>
<reference evidence="2 3" key="1">
    <citation type="submission" date="2020-03" db="EMBL/GenBank/DDBJ databases">
        <title>Draft genome of Streptomyces sp. ventii, isolated from the Axial Seamount in the Pacific Ocean, and resequencing of the two type strains Streptomyces lonarensis strain NCL 716 and Streptomyces bohaiensis strain 11A07.</title>
        <authorList>
            <person name="Loughran R.M."/>
            <person name="Pfannmuller K.M."/>
            <person name="Wasson B.J."/>
            <person name="Deadmond M.C."/>
            <person name="Paddock B.E."/>
            <person name="Koyack M.J."/>
            <person name="Gallegos D.A."/>
            <person name="Mitchell E.A."/>
            <person name="Ushijima B."/>
            <person name="Saw J.H."/>
            <person name="Mcphail K.L."/>
            <person name="Videau P."/>
        </authorList>
    </citation>
    <scope>NUCLEOTIDE SEQUENCE [LARGE SCALE GENOMIC DNA]</scope>
    <source>
        <strain evidence="2 3">NCL716</strain>
    </source>
</reference>
<evidence type="ECO:0000259" key="1">
    <source>
        <dbReference type="SMART" id="SM00860"/>
    </source>
</evidence>
<sequence length="206" mass="23001">MPRDTSSFPYLEALLAMLGEPRGHGEDAAAWARLETELGCELPADFKRVSELHAPVEINGHLNLHHPATQRWNLAERISGMTEAFGEVEWDGEFMAGDPRPLLGSAELTFGAPGGLVPLLGTDRGEWIFWAPRGVDGGGQVFCLWDDDEFYRHDMSLSEWLYRYLVGEDLFGPNSAAFYPGPVRLKSLPMYSEDTPVVWYGPERGM</sequence>
<evidence type="ECO:0000313" key="2">
    <source>
        <dbReference type="EMBL" id="NJQ04858.1"/>
    </source>
</evidence>
<evidence type="ECO:0000313" key="3">
    <source>
        <dbReference type="Proteomes" id="UP000578686"/>
    </source>
</evidence>
<dbReference type="SMART" id="SM00860">
    <property type="entry name" value="SMI1_KNR4"/>
    <property type="match status" value="1"/>
</dbReference>